<dbReference type="PANTHER" id="PTHR43798">
    <property type="entry name" value="MONOACYLGLYCEROL LIPASE"/>
    <property type="match status" value="1"/>
</dbReference>
<feature type="domain" description="AB hydrolase-1" evidence="1">
    <location>
        <begin position="4"/>
        <end position="91"/>
    </location>
</feature>
<protein>
    <recommendedName>
        <fullName evidence="1">AB hydrolase-1 domain-containing protein</fullName>
    </recommendedName>
</protein>
<dbReference type="InterPro" id="IPR029058">
    <property type="entry name" value="AB_hydrolase_fold"/>
</dbReference>
<dbReference type="PANTHER" id="PTHR43798:SF33">
    <property type="entry name" value="HYDROLASE, PUTATIVE (AFU_ORTHOLOGUE AFUA_2G14860)-RELATED"/>
    <property type="match status" value="1"/>
</dbReference>
<dbReference type="SUPFAM" id="SSF53474">
    <property type="entry name" value="alpha/beta-Hydrolases"/>
    <property type="match status" value="1"/>
</dbReference>
<dbReference type="InterPro" id="IPR050266">
    <property type="entry name" value="AB_hydrolase_sf"/>
</dbReference>
<evidence type="ECO:0000259" key="1">
    <source>
        <dbReference type="Pfam" id="PF00561"/>
    </source>
</evidence>
<dbReference type="InterPro" id="IPR000073">
    <property type="entry name" value="AB_hydrolase_1"/>
</dbReference>
<proteinExistence type="predicted"/>
<dbReference type="PRINTS" id="PR00111">
    <property type="entry name" value="ABHYDROLASE"/>
</dbReference>
<organism evidence="2">
    <name type="scientific">marine sediment metagenome</name>
    <dbReference type="NCBI Taxonomy" id="412755"/>
    <lineage>
        <taxon>unclassified sequences</taxon>
        <taxon>metagenomes</taxon>
        <taxon>ecological metagenomes</taxon>
    </lineage>
</organism>
<dbReference type="Pfam" id="PF00561">
    <property type="entry name" value="Abhydrolase_1"/>
    <property type="match status" value="1"/>
</dbReference>
<dbReference type="GO" id="GO:0016020">
    <property type="term" value="C:membrane"/>
    <property type="evidence" value="ECO:0007669"/>
    <property type="project" value="TreeGrafter"/>
</dbReference>
<reference evidence="2" key="1">
    <citation type="journal article" date="2014" name="Front. Microbiol.">
        <title>High frequency of phylogenetically diverse reductive dehalogenase-homologous genes in deep subseafloor sedimentary metagenomes.</title>
        <authorList>
            <person name="Kawai M."/>
            <person name="Futagami T."/>
            <person name="Toyoda A."/>
            <person name="Takaki Y."/>
            <person name="Nishi S."/>
            <person name="Hori S."/>
            <person name="Arai W."/>
            <person name="Tsubouchi T."/>
            <person name="Morono Y."/>
            <person name="Uchiyama I."/>
            <person name="Ito T."/>
            <person name="Fujiyama A."/>
            <person name="Inagaki F."/>
            <person name="Takami H."/>
        </authorList>
    </citation>
    <scope>NUCLEOTIDE SEQUENCE</scope>
    <source>
        <strain evidence="2">Expedition CK06-06</strain>
    </source>
</reference>
<dbReference type="EMBL" id="BARS01024069">
    <property type="protein sequence ID" value="GAG03584.1"/>
    <property type="molecule type" value="Genomic_DNA"/>
</dbReference>
<name>X0UCT2_9ZZZZ</name>
<gene>
    <name evidence="2" type="ORF">S01H1_38255</name>
</gene>
<evidence type="ECO:0000313" key="2">
    <source>
        <dbReference type="EMBL" id="GAG03584.1"/>
    </source>
</evidence>
<dbReference type="Gene3D" id="3.40.50.1820">
    <property type="entry name" value="alpha/beta hydrolase"/>
    <property type="match status" value="1"/>
</dbReference>
<dbReference type="AlphaFoldDB" id="X0UCT2"/>
<feature type="non-terminal residue" evidence="2">
    <location>
        <position position="1"/>
    </location>
</feature>
<accession>X0UCT2</accession>
<comment type="caution">
    <text evidence="2">The sequence shown here is derived from an EMBL/GenBank/DDBJ whole genome shotgun (WGS) entry which is preliminary data.</text>
</comment>
<sequence length="206" mass="23316">DSRDWLETMRPLSASHTFYAPDLVGYGLSDKTKDGYRLSDFVEFAIGFTEALDLSCPVMVGHSLGGRVCLEIALRRPERVHKLVLVDTSGFSKLARLGSFIGFAAWQARRILRRPQPYPRFLKEDGAYADWVCLEELPGLKVPTLIVWSRRDLYYPLAGAIRAADLISKARLEVLPCQGHAPHRQKRGCFNKLLLDFLNHDQDSEV</sequence>